<accession>A0A3E2U3E3</accession>
<comment type="similarity">
    <text evidence="1">Belongs to the helicase family. DnaB subfamily.</text>
</comment>
<evidence type="ECO:0000256" key="1">
    <source>
        <dbReference type="ARBA" id="ARBA00008428"/>
    </source>
</evidence>
<name>A0A3E2U3E3_9FIRM</name>
<dbReference type="InterPro" id="IPR003593">
    <property type="entry name" value="AAA+_ATPase"/>
</dbReference>
<evidence type="ECO:0000256" key="9">
    <source>
        <dbReference type="ARBA" id="ARBA00023235"/>
    </source>
</evidence>
<reference evidence="14 15" key="1">
    <citation type="submission" date="2018-08" db="EMBL/GenBank/DDBJ databases">
        <title>A genome reference for cultivated species of the human gut microbiota.</title>
        <authorList>
            <person name="Zou Y."/>
            <person name="Xue W."/>
            <person name="Luo G."/>
        </authorList>
    </citation>
    <scope>NUCLEOTIDE SEQUENCE [LARGE SCALE GENOMIC DNA]</scope>
    <source>
        <strain evidence="14 15">AF31-14AC</strain>
    </source>
</reference>
<dbReference type="GO" id="GO:0006269">
    <property type="term" value="P:DNA replication, synthesis of primer"/>
    <property type="evidence" value="ECO:0007669"/>
    <property type="project" value="UniProtKB-KW"/>
</dbReference>
<comment type="caution">
    <text evidence="14">The sequence shown here is derived from an EMBL/GenBank/DDBJ whole genome shotgun (WGS) entry which is preliminary data.</text>
</comment>
<dbReference type="EC" id="5.6.2.3" evidence="10"/>
<dbReference type="Gene3D" id="3.40.50.300">
    <property type="entry name" value="P-loop containing nucleotide triphosphate hydrolases"/>
    <property type="match status" value="1"/>
</dbReference>
<dbReference type="SUPFAM" id="SSF52540">
    <property type="entry name" value="P-loop containing nucleoside triphosphate hydrolases"/>
    <property type="match status" value="1"/>
</dbReference>
<evidence type="ECO:0000256" key="6">
    <source>
        <dbReference type="ARBA" id="ARBA00022806"/>
    </source>
</evidence>
<dbReference type="SUPFAM" id="SSF48024">
    <property type="entry name" value="N-terminal domain of DnaB helicase"/>
    <property type="match status" value="1"/>
</dbReference>
<evidence type="ECO:0000256" key="5">
    <source>
        <dbReference type="ARBA" id="ARBA00022801"/>
    </source>
</evidence>
<dbReference type="Proteomes" id="UP000260782">
    <property type="component" value="Unassembled WGS sequence"/>
</dbReference>
<dbReference type="PANTHER" id="PTHR30153">
    <property type="entry name" value="REPLICATIVE DNA HELICASE DNAB"/>
    <property type="match status" value="1"/>
</dbReference>
<keyword evidence="6" id="KW-0347">Helicase</keyword>
<keyword evidence="5" id="KW-0378">Hydrolase</keyword>
<keyword evidence="3" id="KW-0235">DNA replication</keyword>
<keyword evidence="4" id="KW-0547">Nucleotide-binding</keyword>
<dbReference type="InterPro" id="IPR036185">
    <property type="entry name" value="DNA_heli_DnaB-like_N_sf"/>
</dbReference>
<dbReference type="Gene3D" id="1.10.860.10">
    <property type="entry name" value="DNAb Helicase, Chain A"/>
    <property type="match status" value="1"/>
</dbReference>
<dbReference type="GO" id="GO:0043139">
    <property type="term" value="F:5'-3' DNA helicase activity"/>
    <property type="evidence" value="ECO:0007669"/>
    <property type="project" value="UniProtKB-EC"/>
</dbReference>
<dbReference type="PANTHER" id="PTHR30153:SF2">
    <property type="entry name" value="REPLICATIVE DNA HELICASE"/>
    <property type="match status" value="1"/>
</dbReference>
<feature type="region of interest" description="Disordered" evidence="12">
    <location>
        <begin position="417"/>
        <end position="443"/>
    </location>
</feature>
<dbReference type="EMBL" id="QVES01000001">
    <property type="protein sequence ID" value="RGB90231.1"/>
    <property type="molecule type" value="Genomic_DNA"/>
</dbReference>
<evidence type="ECO:0000256" key="3">
    <source>
        <dbReference type="ARBA" id="ARBA00022705"/>
    </source>
</evidence>
<organism evidence="14 15">
    <name type="scientific">Faecalibacterium prausnitzii</name>
    <dbReference type="NCBI Taxonomy" id="853"/>
    <lineage>
        <taxon>Bacteria</taxon>
        <taxon>Bacillati</taxon>
        <taxon>Bacillota</taxon>
        <taxon>Clostridia</taxon>
        <taxon>Eubacteriales</taxon>
        <taxon>Oscillospiraceae</taxon>
        <taxon>Faecalibacterium</taxon>
    </lineage>
</organism>
<dbReference type="GO" id="GO:0016787">
    <property type="term" value="F:hydrolase activity"/>
    <property type="evidence" value="ECO:0007669"/>
    <property type="project" value="UniProtKB-KW"/>
</dbReference>
<dbReference type="GO" id="GO:0003677">
    <property type="term" value="F:DNA binding"/>
    <property type="evidence" value="ECO:0007669"/>
    <property type="project" value="UniProtKB-KW"/>
</dbReference>
<dbReference type="Pfam" id="PF00772">
    <property type="entry name" value="DnaB"/>
    <property type="match status" value="1"/>
</dbReference>
<keyword evidence="7" id="KW-0067">ATP-binding</keyword>
<evidence type="ECO:0000256" key="8">
    <source>
        <dbReference type="ARBA" id="ARBA00023125"/>
    </source>
</evidence>
<evidence type="ECO:0000313" key="15">
    <source>
        <dbReference type="Proteomes" id="UP000260782"/>
    </source>
</evidence>
<evidence type="ECO:0000313" key="14">
    <source>
        <dbReference type="EMBL" id="RGB90231.1"/>
    </source>
</evidence>
<proteinExistence type="inferred from homology"/>
<dbReference type="SMART" id="SM00382">
    <property type="entry name" value="AAA"/>
    <property type="match status" value="1"/>
</dbReference>
<dbReference type="Pfam" id="PF03796">
    <property type="entry name" value="DnaB_C"/>
    <property type="match status" value="1"/>
</dbReference>
<dbReference type="PROSITE" id="PS51199">
    <property type="entry name" value="SF4_HELICASE"/>
    <property type="match status" value="1"/>
</dbReference>
<comment type="catalytic activity">
    <reaction evidence="11">
        <text>ATP + H2O = ADP + phosphate + H(+)</text>
        <dbReference type="Rhea" id="RHEA:13065"/>
        <dbReference type="ChEBI" id="CHEBI:15377"/>
        <dbReference type="ChEBI" id="CHEBI:15378"/>
        <dbReference type="ChEBI" id="CHEBI:30616"/>
        <dbReference type="ChEBI" id="CHEBI:43474"/>
        <dbReference type="ChEBI" id="CHEBI:456216"/>
        <dbReference type="EC" id="5.6.2.3"/>
    </reaction>
</comment>
<feature type="domain" description="SF4 helicase" evidence="13">
    <location>
        <begin position="161"/>
        <end position="424"/>
    </location>
</feature>
<evidence type="ECO:0000256" key="10">
    <source>
        <dbReference type="ARBA" id="ARBA00044969"/>
    </source>
</evidence>
<dbReference type="InterPro" id="IPR016136">
    <property type="entry name" value="DNA_helicase_N/primase_C"/>
</dbReference>
<dbReference type="GO" id="GO:0005829">
    <property type="term" value="C:cytosol"/>
    <property type="evidence" value="ECO:0007669"/>
    <property type="project" value="TreeGrafter"/>
</dbReference>
<evidence type="ECO:0000259" key="13">
    <source>
        <dbReference type="PROSITE" id="PS51199"/>
    </source>
</evidence>
<dbReference type="InterPro" id="IPR007693">
    <property type="entry name" value="DNA_helicase_DnaB-like_N"/>
</dbReference>
<dbReference type="InterPro" id="IPR027417">
    <property type="entry name" value="P-loop_NTPase"/>
</dbReference>
<evidence type="ECO:0000256" key="11">
    <source>
        <dbReference type="ARBA" id="ARBA00048954"/>
    </source>
</evidence>
<evidence type="ECO:0000256" key="7">
    <source>
        <dbReference type="ARBA" id="ARBA00022840"/>
    </source>
</evidence>
<keyword evidence="8" id="KW-0238">DNA-binding</keyword>
<evidence type="ECO:0000256" key="2">
    <source>
        <dbReference type="ARBA" id="ARBA00022515"/>
    </source>
</evidence>
<sequence>MTNNKISTVQQHQLAVIGAAILDPAACKDTVQRLTPAMFEEGPYRQLFAAIKLQLDTGHNVDAVILERMLGADFRPLIVLAAETVPTISHVQDYEALVMEDYRKRLLLELAAKISMNPADSDTICRDLSEALKEQDHLRRESVDANVKDFAEVWDETLHWLQQPDTSVRMAWRELDELGLFGEKMVTVIAGRPGHGKTDLALALALRLSNSCQVYYLTMEEDRRKLMLRTMSKLTRINSTRLRDRKLTEEERESLNNAFALIKGHTGMIYDDGTRMTVDDIRARVMKYRPRVVFVDHIGLISDTQQGRKEQERLADVTRSLKELAMETGTTIVELVQLNRVTDRNGGTKKASLGDLRGSGTIEQDADAVVFIESQVDGERQLQGPNDYFDVNLRIPKNREGATGRVSMWWQPQYHEWQPAPDPSENYNEDFAPADHEDIPAGW</sequence>
<dbReference type="GO" id="GO:1990077">
    <property type="term" value="C:primosome complex"/>
    <property type="evidence" value="ECO:0007669"/>
    <property type="project" value="UniProtKB-KW"/>
</dbReference>
<keyword evidence="2" id="KW-0639">Primosome</keyword>
<dbReference type="GO" id="GO:0005524">
    <property type="term" value="F:ATP binding"/>
    <property type="evidence" value="ECO:0007669"/>
    <property type="project" value="UniProtKB-KW"/>
</dbReference>
<dbReference type="AlphaFoldDB" id="A0A3E2U3E3"/>
<protein>
    <recommendedName>
        <fullName evidence="10">DNA 5'-3' helicase</fullName>
        <ecNumber evidence="10">5.6.2.3</ecNumber>
    </recommendedName>
</protein>
<evidence type="ECO:0000256" key="4">
    <source>
        <dbReference type="ARBA" id="ARBA00022741"/>
    </source>
</evidence>
<gene>
    <name evidence="14" type="ORF">DWZ25_00125</name>
</gene>
<dbReference type="InterPro" id="IPR007694">
    <property type="entry name" value="DNA_helicase_DnaB-like_C"/>
</dbReference>
<dbReference type="RefSeq" id="WP_117529341.1">
    <property type="nucleotide sequence ID" value="NZ_QVES01000001.1"/>
</dbReference>
<evidence type="ECO:0000256" key="12">
    <source>
        <dbReference type="SAM" id="MobiDB-lite"/>
    </source>
</evidence>
<keyword evidence="9" id="KW-0413">Isomerase</keyword>
<feature type="compositionally biased region" description="Basic and acidic residues" evidence="12">
    <location>
        <begin position="433"/>
        <end position="443"/>
    </location>
</feature>